<organism evidence="2 3">
    <name type="scientific">Smittium mucronatum</name>
    <dbReference type="NCBI Taxonomy" id="133383"/>
    <lineage>
        <taxon>Eukaryota</taxon>
        <taxon>Fungi</taxon>
        <taxon>Fungi incertae sedis</taxon>
        <taxon>Zoopagomycota</taxon>
        <taxon>Kickxellomycotina</taxon>
        <taxon>Harpellomycetes</taxon>
        <taxon>Harpellales</taxon>
        <taxon>Legeriomycetaceae</taxon>
        <taxon>Smittium</taxon>
    </lineage>
</organism>
<dbReference type="STRING" id="133383.A0A1R0GQC1"/>
<comment type="caution">
    <text evidence="2">The sequence shown here is derived from an EMBL/GenBank/DDBJ whole genome shotgun (WGS) entry which is preliminary data.</text>
</comment>
<accession>A0A1R0GQC1</accession>
<reference evidence="2 3" key="1">
    <citation type="journal article" date="2016" name="Mol. Biol. Evol.">
        <title>Genome-Wide Survey of Gut Fungi (Harpellales) Reveals the First Horizontally Transferred Ubiquitin Gene from a Mosquito Host.</title>
        <authorList>
            <person name="Wang Y."/>
            <person name="White M.M."/>
            <person name="Kvist S."/>
            <person name="Moncalvo J.M."/>
        </authorList>
    </citation>
    <scope>NUCLEOTIDE SEQUENCE [LARGE SCALE GENOMIC DNA]</scope>
    <source>
        <strain evidence="2 3">ALG-7-W6</strain>
    </source>
</reference>
<dbReference type="OrthoDB" id="5575405at2759"/>
<proteinExistence type="predicted"/>
<name>A0A1R0GQC1_9FUNG</name>
<protein>
    <submittedName>
        <fullName evidence="2">Uncharacterized protein</fullName>
    </submittedName>
</protein>
<feature type="region of interest" description="Disordered" evidence="1">
    <location>
        <begin position="307"/>
        <end position="330"/>
    </location>
</feature>
<sequence length="510" mass="58180">MSSKDFDFDSLPKGWYWNVQPAKYIYERFFPIKYKIPCPAPECGLYGRFRKDSNGHNANKKAFFRCGSCNLRLNVMDFYTIVLEGSVANLPKATSYLDISPKKPLEKVTSSFFSNNYKKKISSYLPETSTYKNVEIDATSSRNNTFTAKSAIFGDKNDIIKGKNKINDPEIDYNIISDGSSSPIDMINKRKHSLVSQLNSDFSDTPEIGFEDKTMIDKIADTSYNYGHTNKKALYDSNKNLELKLELISSDLKATLDVFQKNRSIEISAIKAENAFIKEKIIILSKKIDNISGNEVIDHETKNLNSNSKIFNNQKNTETDNPDESSNCDIDKNSKIKNSHLLSYKEIAKSQSKSPDDADKLYQAIRKCVGVKPINSGSKAEIKHKISRIYLQGMTSQPLSSAKYCFFIMRFKLSKILNLDFIGLRTLEVTIFTDYAPAFIARVKAFPFLKIIKKFDRTKPKDKNADKSMTEFIQAAYIKRLKKSLEKSTDERYKSYLTDLIVEVSKYSPK</sequence>
<feature type="compositionally biased region" description="Polar residues" evidence="1">
    <location>
        <begin position="307"/>
        <end position="316"/>
    </location>
</feature>
<evidence type="ECO:0000313" key="2">
    <source>
        <dbReference type="EMBL" id="OLY79092.1"/>
    </source>
</evidence>
<evidence type="ECO:0000256" key="1">
    <source>
        <dbReference type="SAM" id="MobiDB-lite"/>
    </source>
</evidence>
<keyword evidence="3" id="KW-1185">Reference proteome</keyword>
<dbReference type="AlphaFoldDB" id="A0A1R0GQC1"/>
<gene>
    <name evidence="2" type="ORF">AYI68_g6844</name>
</gene>
<dbReference type="Proteomes" id="UP000187455">
    <property type="component" value="Unassembled WGS sequence"/>
</dbReference>
<evidence type="ECO:0000313" key="3">
    <source>
        <dbReference type="Proteomes" id="UP000187455"/>
    </source>
</evidence>
<dbReference type="EMBL" id="LSSL01004987">
    <property type="protein sequence ID" value="OLY79092.1"/>
    <property type="molecule type" value="Genomic_DNA"/>
</dbReference>